<dbReference type="InterPro" id="IPR014001">
    <property type="entry name" value="Helicase_ATP-bd"/>
</dbReference>
<dbReference type="EMBL" id="BK016188">
    <property type="protein sequence ID" value="DAG01148.1"/>
    <property type="molecule type" value="Genomic_DNA"/>
</dbReference>
<dbReference type="Gene3D" id="3.40.50.300">
    <property type="entry name" value="P-loop containing nucleotide triphosphate hydrolases"/>
    <property type="match status" value="1"/>
</dbReference>
<feature type="domain" description="Helicase ATP-binding" evidence="1">
    <location>
        <begin position="15"/>
        <end position="181"/>
    </location>
</feature>
<dbReference type="Gene3D" id="3.40.50.10810">
    <property type="entry name" value="Tandem AAA-ATPase domain"/>
    <property type="match status" value="1"/>
</dbReference>
<dbReference type="SUPFAM" id="SSF52540">
    <property type="entry name" value="P-loop containing nucleoside triphosphate hydrolases"/>
    <property type="match status" value="2"/>
</dbReference>
<dbReference type="InterPro" id="IPR000330">
    <property type="entry name" value="SNF2_N"/>
</dbReference>
<dbReference type="Pfam" id="PF00176">
    <property type="entry name" value="SNF2-rel_dom"/>
    <property type="match status" value="1"/>
</dbReference>
<proteinExistence type="predicted"/>
<dbReference type="SMART" id="SM00487">
    <property type="entry name" value="DEXDc"/>
    <property type="match status" value="1"/>
</dbReference>
<dbReference type="Pfam" id="PF00271">
    <property type="entry name" value="Helicase_C"/>
    <property type="match status" value="1"/>
</dbReference>
<dbReference type="PANTHER" id="PTHR10799">
    <property type="entry name" value="SNF2/RAD54 HELICASE FAMILY"/>
    <property type="match status" value="1"/>
</dbReference>
<dbReference type="GO" id="GO:0004386">
    <property type="term" value="F:helicase activity"/>
    <property type="evidence" value="ECO:0007669"/>
    <property type="project" value="UniProtKB-KW"/>
</dbReference>
<organism evidence="2">
    <name type="scientific">Siphoviridae sp. ctt0c4</name>
    <dbReference type="NCBI Taxonomy" id="2825702"/>
    <lineage>
        <taxon>Viruses</taxon>
        <taxon>Duplodnaviria</taxon>
        <taxon>Heunggongvirae</taxon>
        <taxon>Uroviricota</taxon>
        <taxon>Caudoviricetes</taxon>
    </lineage>
</organism>
<reference evidence="2" key="1">
    <citation type="journal article" date="2021" name="Proc. Natl. Acad. Sci. U.S.A.">
        <title>A Catalog of Tens of Thousands of Viruses from Human Metagenomes Reveals Hidden Associations with Chronic Diseases.</title>
        <authorList>
            <person name="Tisza M.J."/>
            <person name="Buck C.B."/>
        </authorList>
    </citation>
    <scope>NUCLEOTIDE SEQUENCE</scope>
    <source>
        <strain evidence="2">Ctt0c4</strain>
    </source>
</reference>
<protein>
    <submittedName>
        <fullName evidence="2">Helicase of the snf2 rad54 family</fullName>
    </submittedName>
</protein>
<dbReference type="PROSITE" id="PS51192">
    <property type="entry name" value="HELICASE_ATP_BIND_1"/>
    <property type="match status" value="1"/>
</dbReference>
<evidence type="ECO:0000313" key="2">
    <source>
        <dbReference type="EMBL" id="DAG01148.1"/>
    </source>
</evidence>
<sequence>MLNRSNLHKYQLQGVEHIKDNPECALFLDMGLGKTVTTLTALSDLIRYFEIEKALIVAPKRVAEVTWADEVSNWAHLNDLRVSVIAGNAKNRAAAARADADIYTVGRDNLVWLLENFGGVKLPYDCIVVDELSSFKNHQSERFKAMKKIRRYANRIIGLTGTPAPNGLIDLWAQMFVIDGGKRLGRSITDYRANYFRPGAQNGGIVYNYKPRENTEQVLSEKISDITLSMKAVDYLDMPEVNYIYDKVVLSDKEMSMYKEFEKEQIISLLGNGDGETITAMTAAALSSKLLQFAGGAIYDAERNVHHVSDAKIEALCEMVEALNGAPVLIAYNFLHEAHRIEKALSKLKPVRIGGDSRGDSNQIMRDWNAGKIKVLIAHPASVGHGLNLQKGGNNIIWFGVTWNLELYQQFNARLWRQGQTKPVFIHHIVSRHTLDERVVNSLQGKSSTQNALIDAIKDLVSQYKR</sequence>
<dbReference type="GO" id="GO:0005524">
    <property type="term" value="F:ATP binding"/>
    <property type="evidence" value="ECO:0007669"/>
    <property type="project" value="InterPro"/>
</dbReference>
<keyword evidence="2" id="KW-0378">Hydrolase</keyword>
<name>A0A8S5V383_9CAUD</name>
<accession>A0A8S5V383</accession>
<keyword evidence="2" id="KW-0347">Helicase</keyword>
<evidence type="ECO:0000259" key="1">
    <source>
        <dbReference type="PROSITE" id="PS51192"/>
    </source>
</evidence>
<dbReference type="InterPro" id="IPR038718">
    <property type="entry name" value="SNF2-like_sf"/>
</dbReference>
<keyword evidence="2" id="KW-0547">Nucleotide-binding</keyword>
<keyword evidence="2" id="KW-0067">ATP-binding</keyword>
<dbReference type="InterPro" id="IPR001650">
    <property type="entry name" value="Helicase_C-like"/>
</dbReference>
<dbReference type="InterPro" id="IPR027417">
    <property type="entry name" value="P-loop_NTPase"/>
</dbReference>